<evidence type="ECO:0000313" key="2">
    <source>
        <dbReference type="Proteomes" id="UP001524586"/>
    </source>
</evidence>
<dbReference type="SUPFAM" id="SSF56235">
    <property type="entry name" value="N-terminal nucleophile aminohydrolases (Ntn hydrolases)"/>
    <property type="match status" value="1"/>
</dbReference>
<proteinExistence type="predicted"/>
<dbReference type="InterPro" id="IPR016545">
    <property type="entry name" value="UCP009120_prtse"/>
</dbReference>
<keyword evidence="2" id="KW-1185">Reference proteome</keyword>
<dbReference type="Proteomes" id="UP001524586">
    <property type="component" value="Unassembled WGS sequence"/>
</dbReference>
<dbReference type="EMBL" id="JANIBK010000163">
    <property type="protein sequence ID" value="MCQ8130449.1"/>
    <property type="molecule type" value="Genomic_DNA"/>
</dbReference>
<evidence type="ECO:0000313" key="1">
    <source>
        <dbReference type="EMBL" id="MCQ8130449.1"/>
    </source>
</evidence>
<dbReference type="Gene3D" id="3.60.20.10">
    <property type="entry name" value="Glutamine Phosphoribosylpyrophosphate, subunit 1, domain 1"/>
    <property type="match status" value="1"/>
</dbReference>
<comment type="caution">
    <text evidence="1">The sequence shown here is derived from an EMBL/GenBank/DDBJ whole genome shotgun (WGS) entry which is preliminary data.</text>
</comment>
<dbReference type="RefSeq" id="WP_256616874.1">
    <property type="nucleotide sequence ID" value="NZ_JANIBK010000163.1"/>
</dbReference>
<dbReference type="PIRSF" id="PIRSF009120">
    <property type="entry name" value="UCP009120_prtse"/>
    <property type="match status" value="1"/>
</dbReference>
<protein>
    <submittedName>
        <fullName evidence="1">Peptidase</fullName>
    </submittedName>
</protein>
<reference evidence="1 2" key="1">
    <citation type="submission" date="2022-07" db="EMBL/GenBank/DDBJ databases">
        <title>Methylomonas rivi sp. nov., Methylomonas rosea sp. nov., Methylomonas aureus sp. nov. and Methylomonas subterranea sp. nov., four novel methanotrophs isolated from a freshwater creek and the deep terrestrial subsurface.</title>
        <authorList>
            <person name="Abin C."/>
            <person name="Sankaranarayanan K."/>
            <person name="Garner C."/>
            <person name="Sindelar R."/>
            <person name="Kotary K."/>
            <person name="Garner R."/>
            <person name="Barclay S."/>
            <person name="Lawson P."/>
            <person name="Krumholz L."/>
        </authorList>
    </citation>
    <scope>NUCLEOTIDE SEQUENCE [LARGE SCALE GENOMIC DNA]</scope>
    <source>
        <strain evidence="1 2">WSC-6</strain>
    </source>
</reference>
<dbReference type="InterPro" id="IPR029055">
    <property type="entry name" value="Ntn_hydrolases_N"/>
</dbReference>
<sequence>MTYCIAVSVKEGLVLTSDSRTNAGIDNVSVHCKMHVIATRDDRKIVLLSAGNLATTQAVLDQLRRDIKDGAETNLNTVHYLSEAAEYLGHVSLDKQRRHVNSGQNGFFPAATFLLAGQIGAEPHGAYLVYPEGNYITTSEQTPYLQIGENKYGKPVLDRILRIDTPLEEAALCCLISMDSTMRSNVSVGPPVDILIYHKDSLMLDEYYRFQEADDYLIQLRRIWQEKLSEGFAALPQLNKQAATTFPVAEH</sequence>
<gene>
    <name evidence="1" type="ORF">NP596_18465</name>
</gene>
<name>A0ABT1U9B1_9GAMM</name>
<organism evidence="1 2">
    <name type="scientific">Methylomonas rivi</name>
    <dbReference type="NCBI Taxonomy" id="2952226"/>
    <lineage>
        <taxon>Bacteria</taxon>
        <taxon>Pseudomonadati</taxon>
        <taxon>Pseudomonadota</taxon>
        <taxon>Gammaproteobacteria</taxon>
        <taxon>Methylococcales</taxon>
        <taxon>Methylococcaceae</taxon>
        <taxon>Methylomonas</taxon>
    </lineage>
</organism>
<accession>A0ABT1U9B1</accession>